<dbReference type="InterPro" id="IPR008201">
    <property type="entry name" value="HepT-like"/>
</dbReference>
<dbReference type="InterPro" id="IPR037038">
    <property type="entry name" value="HepT-like_sf"/>
</dbReference>
<gene>
    <name evidence="5" type="ORF">ENL71_02010</name>
</gene>
<comment type="similarity">
    <text evidence="4">Belongs to the HepT RNase toxin family.</text>
</comment>
<keyword evidence="2" id="KW-0540">Nuclease</keyword>
<proteinExistence type="inferred from homology"/>
<comment type="caution">
    <text evidence="5">The sequence shown here is derived from an EMBL/GenBank/DDBJ whole genome shotgun (WGS) entry which is preliminary data.</text>
</comment>
<dbReference type="PANTHER" id="PTHR33397:SF3">
    <property type="entry name" value="MRNA NUCLEASE HEPT"/>
    <property type="match status" value="1"/>
</dbReference>
<evidence type="ECO:0000256" key="1">
    <source>
        <dbReference type="ARBA" id="ARBA00022649"/>
    </source>
</evidence>
<sequence>MTIDDIIANKIQAIERCLKRIDEEYEQNPKNLLNYTKQDSIILNLQRAIEAAIDIAMHLCAVFKFGVPQSSREAFDLLEEKNVVSKELAKRLKAMVGFRNIAVHDYQAINLEILKNIIEKNLSDFLEFKDAVLNFLQKRS</sequence>
<dbReference type="SUPFAM" id="SSF81593">
    <property type="entry name" value="Nucleotidyltransferase substrate binding subunit/domain"/>
    <property type="match status" value="1"/>
</dbReference>
<reference evidence="5" key="1">
    <citation type="journal article" date="2020" name="mSystems">
        <title>Genome- and Community-Level Interaction Insights into Carbon Utilization and Element Cycling Functions of Hydrothermarchaeota in Hydrothermal Sediment.</title>
        <authorList>
            <person name="Zhou Z."/>
            <person name="Liu Y."/>
            <person name="Xu W."/>
            <person name="Pan J."/>
            <person name="Luo Z.H."/>
            <person name="Li M."/>
        </authorList>
    </citation>
    <scope>NUCLEOTIDE SEQUENCE [LARGE SCALE GENOMIC DNA]</scope>
    <source>
        <strain evidence="5">SpSt-102</strain>
    </source>
</reference>
<keyword evidence="3" id="KW-0378">Hydrolase</keyword>
<keyword evidence="1" id="KW-1277">Toxin-antitoxin system</keyword>
<accession>A0A7C5Z6E8</accession>
<name>A0A7C5Z6E8_9FIRM</name>
<dbReference type="NCBIfam" id="NF047751">
    <property type="entry name" value="HepT_toxin"/>
    <property type="match status" value="1"/>
</dbReference>
<evidence type="ECO:0000256" key="2">
    <source>
        <dbReference type="ARBA" id="ARBA00022722"/>
    </source>
</evidence>
<dbReference type="EMBL" id="DRUZ01000029">
    <property type="protein sequence ID" value="HHS01299.1"/>
    <property type="molecule type" value="Genomic_DNA"/>
</dbReference>
<dbReference type="InterPro" id="IPR052379">
    <property type="entry name" value="Type_VII_TA_RNase"/>
</dbReference>
<organism evidence="5">
    <name type="scientific">Caldicellulosiruptor owensensis</name>
    <dbReference type="NCBI Taxonomy" id="55205"/>
    <lineage>
        <taxon>Bacteria</taxon>
        <taxon>Bacillati</taxon>
        <taxon>Bacillota</taxon>
        <taxon>Bacillota incertae sedis</taxon>
        <taxon>Caldicellulosiruptorales</taxon>
        <taxon>Caldicellulosiruptoraceae</taxon>
        <taxon>Caldicellulosiruptor</taxon>
    </lineage>
</organism>
<dbReference type="GO" id="GO:0004540">
    <property type="term" value="F:RNA nuclease activity"/>
    <property type="evidence" value="ECO:0007669"/>
    <property type="project" value="InterPro"/>
</dbReference>
<dbReference type="Pfam" id="PF01934">
    <property type="entry name" value="HepT-like"/>
    <property type="match status" value="1"/>
</dbReference>
<dbReference type="GO" id="GO:0110001">
    <property type="term" value="C:toxin-antitoxin complex"/>
    <property type="evidence" value="ECO:0007669"/>
    <property type="project" value="InterPro"/>
</dbReference>
<dbReference type="GO" id="GO:0016787">
    <property type="term" value="F:hydrolase activity"/>
    <property type="evidence" value="ECO:0007669"/>
    <property type="project" value="UniProtKB-KW"/>
</dbReference>
<dbReference type="Gene3D" id="1.20.120.580">
    <property type="entry name" value="bsu32300-like"/>
    <property type="match status" value="1"/>
</dbReference>
<evidence type="ECO:0000313" key="5">
    <source>
        <dbReference type="EMBL" id="HHS01299.1"/>
    </source>
</evidence>
<evidence type="ECO:0000256" key="3">
    <source>
        <dbReference type="ARBA" id="ARBA00022801"/>
    </source>
</evidence>
<evidence type="ECO:0000256" key="4">
    <source>
        <dbReference type="ARBA" id="ARBA00024207"/>
    </source>
</evidence>
<protein>
    <submittedName>
        <fullName evidence="5">DUF86 domain-containing protein</fullName>
    </submittedName>
</protein>
<dbReference type="PANTHER" id="PTHR33397">
    <property type="entry name" value="UPF0331 PROTEIN YUTE"/>
    <property type="match status" value="1"/>
</dbReference>
<dbReference type="AlphaFoldDB" id="A0A7C5Z6E8"/>